<dbReference type="CDD" id="cd04301">
    <property type="entry name" value="NAT_SF"/>
    <property type="match status" value="1"/>
</dbReference>
<evidence type="ECO:0000256" key="11">
    <source>
        <dbReference type="ARBA" id="ARBA00052178"/>
    </source>
</evidence>
<evidence type="ECO:0000256" key="13">
    <source>
        <dbReference type="ARBA" id="ARBA00052491"/>
    </source>
</evidence>
<comment type="catalytic activity">
    <reaction evidence="12">
        <text>dopamine + hexadecanoyl-CoA = N-hexadecanoyl-dopamine + CoA + H(+)</text>
        <dbReference type="Rhea" id="RHEA:51376"/>
        <dbReference type="ChEBI" id="CHEBI:15378"/>
        <dbReference type="ChEBI" id="CHEBI:57287"/>
        <dbReference type="ChEBI" id="CHEBI:57379"/>
        <dbReference type="ChEBI" id="CHEBI:59905"/>
        <dbReference type="ChEBI" id="CHEBI:134058"/>
    </reaction>
    <physiologicalReaction direction="left-to-right" evidence="12">
        <dbReference type="Rhea" id="RHEA:51377"/>
    </physiologicalReaction>
</comment>
<evidence type="ECO:0000313" key="15">
    <source>
        <dbReference type="EMBL" id="KAK7789710.1"/>
    </source>
</evidence>
<evidence type="ECO:0000256" key="4">
    <source>
        <dbReference type="ARBA" id="ARBA00038182"/>
    </source>
</evidence>
<organism evidence="15 16">
    <name type="scientific">Gryllus longicercus</name>
    <dbReference type="NCBI Taxonomy" id="2509291"/>
    <lineage>
        <taxon>Eukaryota</taxon>
        <taxon>Metazoa</taxon>
        <taxon>Ecdysozoa</taxon>
        <taxon>Arthropoda</taxon>
        <taxon>Hexapoda</taxon>
        <taxon>Insecta</taxon>
        <taxon>Pterygota</taxon>
        <taxon>Neoptera</taxon>
        <taxon>Polyneoptera</taxon>
        <taxon>Orthoptera</taxon>
        <taxon>Ensifera</taxon>
        <taxon>Gryllidea</taxon>
        <taxon>Grylloidea</taxon>
        <taxon>Gryllidae</taxon>
        <taxon>Gryllinae</taxon>
        <taxon>Gryllus</taxon>
    </lineage>
</organism>
<comment type="catalytic activity">
    <reaction evidence="8">
        <text>serotonin + (5Z,8Z,11Z,14Z)-eicosatetraenoyl-CoA = N-[(5Z,8Z,11Z,14Z)-eicosatetraenoyl]-serotonin + CoA + H(+)</text>
        <dbReference type="Rhea" id="RHEA:51396"/>
        <dbReference type="ChEBI" id="CHEBI:15378"/>
        <dbReference type="ChEBI" id="CHEBI:57287"/>
        <dbReference type="ChEBI" id="CHEBI:57368"/>
        <dbReference type="ChEBI" id="CHEBI:132255"/>
        <dbReference type="ChEBI" id="CHEBI:350546"/>
    </reaction>
    <physiologicalReaction direction="left-to-right" evidence="8">
        <dbReference type="Rhea" id="RHEA:51397"/>
    </physiologicalReaction>
</comment>
<dbReference type="EMBL" id="JAZDUA010000718">
    <property type="protein sequence ID" value="KAK7789710.1"/>
    <property type="molecule type" value="Genomic_DNA"/>
</dbReference>
<evidence type="ECO:0000256" key="2">
    <source>
        <dbReference type="ARBA" id="ARBA00023315"/>
    </source>
</evidence>
<evidence type="ECO:0000256" key="8">
    <source>
        <dbReference type="ARBA" id="ARBA00051284"/>
    </source>
</evidence>
<name>A0AAN9YUD0_9ORTH</name>
<keyword evidence="16" id="KW-1185">Reference proteome</keyword>
<evidence type="ECO:0000259" key="14">
    <source>
        <dbReference type="PROSITE" id="PS51186"/>
    </source>
</evidence>
<keyword evidence="1" id="KW-0808">Transferase</keyword>
<comment type="catalytic activity">
    <reaction evidence="13">
        <text>serotonin + acetyl-CoA = N-acetylserotonin + CoA + H(+)</text>
        <dbReference type="Rhea" id="RHEA:25217"/>
        <dbReference type="ChEBI" id="CHEBI:15378"/>
        <dbReference type="ChEBI" id="CHEBI:17697"/>
        <dbReference type="ChEBI" id="CHEBI:57287"/>
        <dbReference type="ChEBI" id="CHEBI:57288"/>
        <dbReference type="ChEBI" id="CHEBI:350546"/>
        <dbReference type="EC" id="2.3.1.87"/>
    </reaction>
    <physiologicalReaction direction="left-to-right" evidence="13">
        <dbReference type="Rhea" id="RHEA:25218"/>
    </physiologicalReaction>
</comment>
<dbReference type="PANTHER" id="PTHR20905">
    <property type="entry name" value="N-ACETYLTRANSFERASE-RELATED"/>
    <property type="match status" value="1"/>
</dbReference>
<dbReference type="InterPro" id="IPR016181">
    <property type="entry name" value="Acyl_CoA_acyltransferase"/>
</dbReference>
<dbReference type="SUPFAM" id="SSF55729">
    <property type="entry name" value="Acyl-CoA N-acyltransferases (Nat)"/>
    <property type="match status" value="1"/>
</dbReference>
<comment type="catalytic activity">
    <reaction evidence="10">
        <text>serotonin + (9Z)-octadecenoyl-CoA = N-(9Z-octadecenoyl)-serotonin + CoA + H(+)</text>
        <dbReference type="Rhea" id="RHEA:51392"/>
        <dbReference type="ChEBI" id="CHEBI:15378"/>
        <dbReference type="ChEBI" id="CHEBI:57287"/>
        <dbReference type="ChEBI" id="CHEBI:57387"/>
        <dbReference type="ChEBI" id="CHEBI:134064"/>
        <dbReference type="ChEBI" id="CHEBI:350546"/>
    </reaction>
    <physiologicalReaction direction="left-to-right" evidence="10">
        <dbReference type="Rhea" id="RHEA:51393"/>
    </physiologicalReaction>
</comment>
<dbReference type="PANTHER" id="PTHR20905:SF1">
    <property type="entry name" value="AT07410P-RELATED"/>
    <property type="match status" value="1"/>
</dbReference>
<comment type="catalytic activity">
    <reaction evidence="11">
        <text>serotonin + hexadecanoyl-CoA = N-hexadecanoyl-serotonin + CoA + H(+)</text>
        <dbReference type="Rhea" id="RHEA:51384"/>
        <dbReference type="ChEBI" id="CHEBI:15378"/>
        <dbReference type="ChEBI" id="CHEBI:57287"/>
        <dbReference type="ChEBI" id="CHEBI:57379"/>
        <dbReference type="ChEBI" id="CHEBI:134059"/>
        <dbReference type="ChEBI" id="CHEBI:350546"/>
    </reaction>
    <physiologicalReaction direction="left-to-right" evidence="11">
        <dbReference type="Rhea" id="RHEA:51385"/>
    </physiologicalReaction>
</comment>
<evidence type="ECO:0000256" key="12">
    <source>
        <dbReference type="ARBA" id="ARBA00052335"/>
    </source>
</evidence>
<reference evidence="15 16" key="1">
    <citation type="submission" date="2024-03" db="EMBL/GenBank/DDBJ databases">
        <title>The genome assembly and annotation of the cricket Gryllus longicercus Weissman &amp; Gray.</title>
        <authorList>
            <person name="Szrajer S."/>
            <person name="Gray D."/>
            <person name="Ylla G."/>
        </authorList>
    </citation>
    <scope>NUCLEOTIDE SEQUENCE [LARGE SCALE GENOMIC DNA]</scope>
    <source>
        <strain evidence="15">DAG 2021-001</strain>
        <tissue evidence="15">Whole body minus gut</tissue>
    </source>
</reference>
<proteinExistence type="inferred from homology"/>
<evidence type="ECO:0000256" key="1">
    <source>
        <dbReference type="ARBA" id="ARBA00022679"/>
    </source>
</evidence>
<sequence>MAGRDFELVFLRQEDAPRLLAFLKRFFFRDEPLNVAVQLLGPRHDQPCVPLEEYCAEALQEPLSIAAVAPGSGELLGVCLNGSNAPGHADEARARAAACPHPRFRKILRLLAEVEAQADLFARFPGLQRLLEVRVLSVDGACRGLGIGTALLRRTRELAAEHGFPLVRCDCTSAFSARAVDRLGFYPVCTLPYDSYLGDDGRPVFQPEPPHTQVSCYVYKV</sequence>
<feature type="domain" description="N-acetyltransferase" evidence="14">
    <location>
        <begin position="63"/>
        <end position="209"/>
    </location>
</feature>
<dbReference type="PROSITE" id="PS51186">
    <property type="entry name" value="GNAT"/>
    <property type="match status" value="1"/>
</dbReference>
<evidence type="ECO:0000313" key="16">
    <source>
        <dbReference type="Proteomes" id="UP001378592"/>
    </source>
</evidence>
<dbReference type="AlphaFoldDB" id="A0AAN9YUD0"/>
<accession>A0AAN9YUD0</accession>
<keyword evidence="2" id="KW-0012">Acyltransferase</keyword>
<comment type="similarity">
    <text evidence="4">Belongs to the acetyltransferase family. AANAT subfamily.</text>
</comment>
<comment type="catalytic activity">
    <reaction evidence="7">
        <text>serotonin + octadecanoyl-CoA = N-octadecanoyl-serotonin + CoA + H(+)</text>
        <dbReference type="Rhea" id="RHEA:51400"/>
        <dbReference type="ChEBI" id="CHEBI:15378"/>
        <dbReference type="ChEBI" id="CHEBI:57287"/>
        <dbReference type="ChEBI" id="CHEBI:57394"/>
        <dbReference type="ChEBI" id="CHEBI:134065"/>
        <dbReference type="ChEBI" id="CHEBI:350546"/>
    </reaction>
    <physiologicalReaction direction="left-to-right" evidence="7">
        <dbReference type="Rhea" id="RHEA:51401"/>
    </physiologicalReaction>
</comment>
<evidence type="ECO:0000256" key="7">
    <source>
        <dbReference type="ARBA" id="ARBA00050849"/>
    </source>
</evidence>
<dbReference type="GO" id="GO:0004059">
    <property type="term" value="F:aralkylamine N-acetyltransferase activity"/>
    <property type="evidence" value="ECO:0007669"/>
    <property type="project" value="UniProtKB-EC"/>
</dbReference>
<evidence type="ECO:0000256" key="9">
    <source>
        <dbReference type="ARBA" id="ARBA00051711"/>
    </source>
</evidence>
<dbReference type="Gene3D" id="3.40.630.30">
    <property type="match status" value="1"/>
</dbReference>
<dbReference type="EC" id="2.3.1.87" evidence="5"/>
<evidence type="ECO:0000256" key="5">
    <source>
        <dbReference type="ARBA" id="ARBA00039114"/>
    </source>
</evidence>
<comment type="catalytic activity">
    <reaction evidence="6">
        <text>dopamine + (9Z)-octadecenoyl-CoA = N-(9Z-octadecanoyl)-dopamine + CoA + H(+)</text>
        <dbReference type="Rhea" id="RHEA:51380"/>
        <dbReference type="ChEBI" id="CHEBI:15378"/>
        <dbReference type="ChEBI" id="CHEBI:31883"/>
        <dbReference type="ChEBI" id="CHEBI:57287"/>
        <dbReference type="ChEBI" id="CHEBI:57387"/>
        <dbReference type="ChEBI" id="CHEBI:59905"/>
    </reaction>
    <physiologicalReaction direction="left-to-right" evidence="6">
        <dbReference type="Rhea" id="RHEA:51381"/>
    </physiologicalReaction>
</comment>
<dbReference type="FunFam" id="3.40.630.30:FF:000046">
    <property type="entry name" value="Dopamine N-acetyltransferase"/>
    <property type="match status" value="1"/>
</dbReference>
<gene>
    <name evidence="15" type="ORF">R5R35_012310</name>
</gene>
<evidence type="ECO:0000256" key="10">
    <source>
        <dbReference type="ARBA" id="ARBA00051823"/>
    </source>
</evidence>
<dbReference type="Pfam" id="PF00583">
    <property type="entry name" value="Acetyltransf_1"/>
    <property type="match status" value="1"/>
</dbReference>
<dbReference type="InterPro" id="IPR000182">
    <property type="entry name" value="GNAT_dom"/>
</dbReference>
<evidence type="ECO:0000256" key="3">
    <source>
        <dbReference type="ARBA" id="ARBA00037926"/>
    </source>
</evidence>
<evidence type="ECO:0000256" key="6">
    <source>
        <dbReference type="ARBA" id="ARBA00050189"/>
    </source>
</evidence>
<comment type="caution">
    <text evidence="15">The sequence shown here is derived from an EMBL/GenBank/DDBJ whole genome shotgun (WGS) entry which is preliminary data.</text>
</comment>
<comment type="pathway">
    <text evidence="3">Aromatic compound metabolism; melatonin biosynthesis; melatonin from serotonin: step 1/2.</text>
</comment>
<protein>
    <recommendedName>
        <fullName evidence="5">aralkylamine N-acetyltransferase</fullName>
        <ecNumber evidence="5">2.3.1.87</ecNumber>
    </recommendedName>
</protein>
<dbReference type="Proteomes" id="UP001378592">
    <property type="component" value="Unassembled WGS sequence"/>
</dbReference>
<comment type="catalytic activity">
    <reaction evidence="9">
        <text>dopamine + acetyl-CoA = N-acetyldopamine + CoA + H(+)</text>
        <dbReference type="Rhea" id="RHEA:51388"/>
        <dbReference type="ChEBI" id="CHEBI:15378"/>
        <dbReference type="ChEBI" id="CHEBI:57287"/>
        <dbReference type="ChEBI" id="CHEBI:57288"/>
        <dbReference type="ChEBI" id="CHEBI:59905"/>
        <dbReference type="ChEBI" id="CHEBI:125678"/>
    </reaction>
    <physiologicalReaction direction="left-to-right" evidence="9">
        <dbReference type="Rhea" id="RHEA:51389"/>
    </physiologicalReaction>
</comment>